<dbReference type="GO" id="GO:0015074">
    <property type="term" value="P:DNA integration"/>
    <property type="evidence" value="ECO:0007669"/>
    <property type="project" value="InterPro"/>
</dbReference>
<dbReference type="AlphaFoldDB" id="A0A8F9XHW5"/>
<keyword evidence="1" id="KW-0233">DNA recombination</keyword>
<sequence>MTAGSVSVKIYEVRHSTNKTGKAYVLAWHGLHGRMTKKFAASGDALAEARIKVAQLASGRIEGADMSVGDRDELQAARELVKDVPLLTALQEWLRARDITDGNLLPAAEAWAARNGTAYRRVKVSAAVKEFLTAKSAAGKNLAKNHASTFEQIVNDLGELFLDAVPAKQLDAWLAKWDNPVTRNTKRKRIVSLWRWAQRKGYLPRDARTEAEMTDAAHEPAPVIGIIGVETWTALLRYFAENHPDLLPALVLAGFCGLRRSEIHAQRWEDVSLTRKNLRITSAKRGTPARRMVPLCDAAVAWLAPLAQAKGFACPTTGDGADATPTLAMDAIRRLAREAKLPDLPENCFRHSYISHRVAATGDIARVSLDAGNSPKEINRHYRELVSEEEGKAWFEVGPTG</sequence>
<name>A0A8F9XHW5_9BACT</name>
<organism evidence="3 4">
    <name type="scientific">Horticoccus luteus</name>
    <dbReference type="NCBI Taxonomy" id="2862869"/>
    <lineage>
        <taxon>Bacteria</taxon>
        <taxon>Pseudomonadati</taxon>
        <taxon>Verrucomicrobiota</taxon>
        <taxon>Opitutia</taxon>
        <taxon>Opitutales</taxon>
        <taxon>Opitutaceae</taxon>
        <taxon>Horticoccus</taxon>
    </lineage>
</organism>
<dbReference type="EMBL" id="CP080507">
    <property type="protein sequence ID" value="QYM80692.1"/>
    <property type="molecule type" value="Genomic_DNA"/>
</dbReference>
<dbReference type="GO" id="GO:0006310">
    <property type="term" value="P:DNA recombination"/>
    <property type="evidence" value="ECO:0007669"/>
    <property type="project" value="UniProtKB-KW"/>
</dbReference>
<accession>A0A8F9XHW5</accession>
<evidence type="ECO:0000313" key="3">
    <source>
        <dbReference type="EMBL" id="QYM80692.1"/>
    </source>
</evidence>
<dbReference type="InterPro" id="IPR002104">
    <property type="entry name" value="Integrase_catalytic"/>
</dbReference>
<evidence type="ECO:0000256" key="1">
    <source>
        <dbReference type="ARBA" id="ARBA00023172"/>
    </source>
</evidence>
<dbReference type="Gene3D" id="1.10.443.10">
    <property type="entry name" value="Intergrase catalytic core"/>
    <property type="match status" value="1"/>
</dbReference>
<gene>
    <name evidence="3" type="ORF">K0B96_08865</name>
</gene>
<dbReference type="InterPro" id="IPR013762">
    <property type="entry name" value="Integrase-like_cat_sf"/>
</dbReference>
<dbReference type="KEGG" id="ole:K0B96_08865"/>
<evidence type="ECO:0000313" key="4">
    <source>
        <dbReference type="Proteomes" id="UP000825051"/>
    </source>
</evidence>
<dbReference type="RefSeq" id="WP_220166252.1">
    <property type="nucleotide sequence ID" value="NZ_CP080507.1"/>
</dbReference>
<feature type="domain" description="Tyr recombinase" evidence="2">
    <location>
        <begin position="222"/>
        <end position="396"/>
    </location>
</feature>
<protein>
    <recommendedName>
        <fullName evidence="2">Tyr recombinase domain-containing protein</fullName>
    </recommendedName>
</protein>
<dbReference type="GO" id="GO:0003677">
    <property type="term" value="F:DNA binding"/>
    <property type="evidence" value="ECO:0007669"/>
    <property type="project" value="InterPro"/>
</dbReference>
<dbReference type="SUPFAM" id="SSF56349">
    <property type="entry name" value="DNA breaking-rejoining enzymes"/>
    <property type="match status" value="1"/>
</dbReference>
<dbReference type="InterPro" id="IPR011010">
    <property type="entry name" value="DNA_brk_join_enz"/>
</dbReference>
<evidence type="ECO:0000259" key="2">
    <source>
        <dbReference type="PROSITE" id="PS51898"/>
    </source>
</evidence>
<keyword evidence="4" id="KW-1185">Reference proteome</keyword>
<reference evidence="3" key="1">
    <citation type="submission" date="2021-08" db="EMBL/GenBank/DDBJ databases">
        <title>Genome of a novel bacterium of the phylum Verrucomicrobia, Oleiharenicola sp. KSB-15.</title>
        <authorList>
            <person name="Chung J.-H."/>
            <person name="Ahn J.-H."/>
            <person name="Yoon Y."/>
            <person name="Kim D.-Y."/>
            <person name="An S.-H."/>
            <person name="Park I."/>
            <person name="Yeon J."/>
        </authorList>
    </citation>
    <scope>NUCLEOTIDE SEQUENCE</scope>
    <source>
        <strain evidence="3">KSB-15</strain>
    </source>
</reference>
<dbReference type="Proteomes" id="UP000825051">
    <property type="component" value="Chromosome"/>
</dbReference>
<proteinExistence type="predicted"/>
<dbReference type="PROSITE" id="PS51898">
    <property type="entry name" value="TYR_RECOMBINASE"/>
    <property type="match status" value="1"/>
</dbReference>